<dbReference type="SUPFAM" id="SSF52833">
    <property type="entry name" value="Thioredoxin-like"/>
    <property type="match status" value="1"/>
</dbReference>
<dbReference type="RefSeq" id="WP_145094526.1">
    <property type="nucleotide sequence ID" value="NZ_CP036274.1"/>
</dbReference>
<dbReference type="Proteomes" id="UP000315017">
    <property type="component" value="Chromosome"/>
</dbReference>
<dbReference type="CDD" id="cd02955">
    <property type="entry name" value="SSP411"/>
    <property type="match status" value="1"/>
</dbReference>
<organism evidence="2 3">
    <name type="scientific">Anatilimnocola aggregata</name>
    <dbReference type="NCBI Taxonomy" id="2528021"/>
    <lineage>
        <taxon>Bacteria</taxon>
        <taxon>Pseudomonadati</taxon>
        <taxon>Planctomycetota</taxon>
        <taxon>Planctomycetia</taxon>
        <taxon>Pirellulales</taxon>
        <taxon>Pirellulaceae</taxon>
        <taxon>Anatilimnocola</taxon>
    </lineage>
</organism>
<dbReference type="InterPro" id="IPR005198">
    <property type="entry name" value="Glyco_hydro_76"/>
</dbReference>
<dbReference type="Pfam" id="PF03190">
    <property type="entry name" value="Thioredox_DsbH"/>
    <property type="match status" value="1"/>
</dbReference>
<dbReference type="InterPro" id="IPR004879">
    <property type="entry name" value="Ssp411-like_TRX"/>
</dbReference>
<dbReference type="Gene3D" id="1.50.10.20">
    <property type="match status" value="1"/>
</dbReference>
<dbReference type="EMBL" id="CP036274">
    <property type="protein sequence ID" value="QDU29925.1"/>
    <property type="molecule type" value="Genomic_DNA"/>
</dbReference>
<evidence type="ECO:0000313" key="3">
    <source>
        <dbReference type="Proteomes" id="UP000315017"/>
    </source>
</evidence>
<keyword evidence="2" id="KW-0378">Hydrolase</keyword>
<dbReference type="PANTHER" id="PTHR42899">
    <property type="entry name" value="SPERMATOGENESIS-ASSOCIATED PROTEIN 20"/>
    <property type="match status" value="1"/>
</dbReference>
<feature type="domain" description="Spermatogenesis-associated protein 20-like TRX" evidence="1">
    <location>
        <begin position="2"/>
        <end position="164"/>
    </location>
</feature>
<dbReference type="Pfam" id="PF03663">
    <property type="entry name" value="Glyco_hydro_76"/>
    <property type="match status" value="1"/>
</dbReference>
<protein>
    <submittedName>
        <fullName evidence="2">Glycosyl hydrolase family 76</fullName>
    </submittedName>
</protein>
<dbReference type="KEGG" id="aagg:ETAA8_50420"/>
<dbReference type="PIRSF" id="PIRSF006402">
    <property type="entry name" value="UCP006402_thioredoxin"/>
    <property type="match status" value="1"/>
</dbReference>
<dbReference type="InterPro" id="IPR036249">
    <property type="entry name" value="Thioredoxin-like_sf"/>
</dbReference>
<sequence>MPNRLAAESSPYLLQHQNNPVDWYPWGEEALQRSKAEEKPIFLSIGYSACHWCHVMEHESFENVGIANELNRLFVCIKVDREERPDLDQIYMNAVQLMTGRGGWPMSVFLTPDLSPFYGGTYWPPTARMGMPGFLDVVRAVADAWQNRRHLAVQQASEMTEHLKQIGADESASDPLELDLLDHDCQQLQRAFDPQFGGFGRAPKFPHSLDLQVLLRAWSRNQDPALLHIVTHTLDQMARGGIYDHLAGGFARYSVDERWLVPHFEKMLYDNALLTSAYLEVFQATANPQFAMVARETCDYILGWMTDEAGGFHSTEDADSEGEEGKFYVWKPDEITAILGQERGRVFCAAYDVTPRGNFEHGHSILNLPRPLSQVAAELGQEETILAVELAKCRQELLQVRERRIRPGKDDKILVSWNALMIDSLAKAAGVLHEPRYLQAAEKASTFLHEQLRAADGRLLHCWRHGKAKLAAYLDDYAYLANAWISLYEANFDARWLERASELCETLLQHFADAEGGGFYFTADDHEQLIFRNKDLHDSSVPSGNAMAATALVRLGKLTGNQTYLNAAEGALRAAMGVMQRTPTAAGQLFIALDLLLVPTSELVVIGDASSEPTASLLREFQQRFIPRRVLAAHQPGQVVPAVLQPLLAGKTDAVDGQPRVFVCQDFACQAPAVGEVAIRQLWQRLG</sequence>
<dbReference type="AlphaFoldDB" id="A0A517YI90"/>
<dbReference type="Gene3D" id="3.40.30.10">
    <property type="entry name" value="Glutaredoxin"/>
    <property type="match status" value="1"/>
</dbReference>
<gene>
    <name evidence="2" type="ORF">ETAA8_50420</name>
</gene>
<proteinExistence type="predicted"/>
<dbReference type="InterPro" id="IPR008928">
    <property type="entry name" value="6-hairpin_glycosidase_sf"/>
</dbReference>
<accession>A0A517YI90</accession>
<dbReference type="GO" id="GO:0005975">
    <property type="term" value="P:carbohydrate metabolic process"/>
    <property type="evidence" value="ECO:0007669"/>
    <property type="project" value="InterPro"/>
</dbReference>
<dbReference type="OrthoDB" id="9762614at2"/>
<evidence type="ECO:0000259" key="1">
    <source>
        <dbReference type="Pfam" id="PF03190"/>
    </source>
</evidence>
<dbReference type="GO" id="GO:0016787">
    <property type="term" value="F:hydrolase activity"/>
    <property type="evidence" value="ECO:0007669"/>
    <property type="project" value="UniProtKB-KW"/>
</dbReference>
<reference evidence="2 3" key="1">
    <citation type="submission" date="2019-02" db="EMBL/GenBank/DDBJ databases">
        <title>Deep-cultivation of Planctomycetes and their phenomic and genomic characterization uncovers novel biology.</title>
        <authorList>
            <person name="Wiegand S."/>
            <person name="Jogler M."/>
            <person name="Boedeker C."/>
            <person name="Pinto D."/>
            <person name="Vollmers J."/>
            <person name="Rivas-Marin E."/>
            <person name="Kohn T."/>
            <person name="Peeters S.H."/>
            <person name="Heuer A."/>
            <person name="Rast P."/>
            <person name="Oberbeckmann S."/>
            <person name="Bunk B."/>
            <person name="Jeske O."/>
            <person name="Meyerdierks A."/>
            <person name="Storesund J.E."/>
            <person name="Kallscheuer N."/>
            <person name="Luecker S."/>
            <person name="Lage O.M."/>
            <person name="Pohl T."/>
            <person name="Merkel B.J."/>
            <person name="Hornburger P."/>
            <person name="Mueller R.-W."/>
            <person name="Bruemmer F."/>
            <person name="Labrenz M."/>
            <person name="Spormann A.M."/>
            <person name="Op den Camp H."/>
            <person name="Overmann J."/>
            <person name="Amann R."/>
            <person name="Jetten M.S.M."/>
            <person name="Mascher T."/>
            <person name="Medema M.H."/>
            <person name="Devos D.P."/>
            <person name="Kaster A.-K."/>
            <person name="Ovreas L."/>
            <person name="Rohde M."/>
            <person name="Galperin M.Y."/>
            <person name="Jogler C."/>
        </authorList>
    </citation>
    <scope>NUCLEOTIDE SEQUENCE [LARGE SCALE GENOMIC DNA]</scope>
    <source>
        <strain evidence="2 3">ETA_A8</strain>
    </source>
</reference>
<name>A0A517YI90_9BACT</name>
<dbReference type="SUPFAM" id="SSF48208">
    <property type="entry name" value="Six-hairpin glycosidases"/>
    <property type="match status" value="1"/>
</dbReference>
<evidence type="ECO:0000313" key="2">
    <source>
        <dbReference type="EMBL" id="QDU29925.1"/>
    </source>
</evidence>
<dbReference type="PANTHER" id="PTHR42899:SF1">
    <property type="entry name" value="SPERMATOGENESIS-ASSOCIATED PROTEIN 20"/>
    <property type="match status" value="1"/>
</dbReference>
<keyword evidence="3" id="KW-1185">Reference proteome</keyword>
<dbReference type="InterPro" id="IPR024705">
    <property type="entry name" value="Ssp411"/>
</dbReference>